<sequence length="84" mass="8908">MSLSSPTFYSVVPGHMSQQLSTFLQHNNNFDYEILSQSPQQQLVTALSLPGSNPSPGSAAQEVADKADIDSSAHIPAHTIPGNT</sequence>
<dbReference type="EMBL" id="JAPWTK010000091">
    <property type="protein sequence ID" value="KAJ8950998.1"/>
    <property type="molecule type" value="Genomic_DNA"/>
</dbReference>
<proteinExistence type="predicted"/>
<evidence type="ECO:0000313" key="1">
    <source>
        <dbReference type="EMBL" id="KAJ8950998.1"/>
    </source>
</evidence>
<evidence type="ECO:0000313" key="2">
    <source>
        <dbReference type="Proteomes" id="UP001162162"/>
    </source>
</evidence>
<organism evidence="1 2">
    <name type="scientific">Aromia moschata</name>
    <dbReference type="NCBI Taxonomy" id="1265417"/>
    <lineage>
        <taxon>Eukaryota</taxon>
        <taxon>Metazoa</taxon>
        <taxon>Ecdysozoa</taxon>
        <taxon>Arthropoda</taxon>
        <taxon>Hexapoda</taxon>
        <taxon>Insecta</taxon>
        <taxon>Pterygota</taxon>
        <taxon>Neoptera</taxon>
        <taxon>Endopterygota</taxon>
        <taxon>Coleoptera</taxon>
        <taxon>Polyphaga</taxon>
        <taxon>Cucujiformia</taxon>
        <taxon>Chrysomeloidea</taxon>
        <taxon>Cerambycidae</taxon>
        <taxon>Cerambycinae</taxon>
        <taxon>Callichromatini</taxon>
        <taxon>Aromia</taxon>
    </lineage>
</organism>
<dbReference type="AlphaFoldDB" id="A0AAV8YH52"/>
<name>A0AAV8YH52_9CUCU</name>
<dbReference type="Proteomes" id="UP001162162">
    <property type="component" value="Unassembled WGS sequence"/>
</dbReference>
<gene>
    <name evidence="1" type="ORF">NQ318_006382</name>
</gene>
<comment type="caution">
    <text evidence="1">The sequence shown here is derived from an EMBL/GenBank/DDBJ whole genome shotgun (WGS) entry which is preliminary data.</text>
</comment>
<reference evidence="1" key="1">
    <citation type="journal article" date="2023" name="Insect Mol. Biol.">
        <title>Genome sequencing provides insights into the evolution of gene families encoding plant cell wall-degrading enzymes in longhorned beetles.</title>
        <authorList>
            <person name="Shin N.R."/>
            <person name="Okamura Y."/>
            <person name="Kirsch R."/>
            <person name="Pauchet Y."/>
        </authorList>
    </citation>
    <scope>NUCLEOTIDE SEQUENCE</scope>
    <source>
        <strain evidence="1">AMC_N1</strain>
    </source>
</reference>
<accession>A0AAV8YH52</accession>
<keyword evidence="2" id="KW-1185">Reference proteome</keyword>
<protein>
    <submittedName>
        <fullName evidence="1">Uncharacterized protein</fullName>
    </submittedName>
</protein>